<dbReference type="PROSITE" id="PS50923">
    <property type="entry name" value="SUSHI"/>
    <property type="match status" value="5"/>
</dbReference>
<evidence type="ECO:0000256" key="3">
    <source>
        <dbReference type="ARBA" id="ARBA00022737"/>
    </source>
</evidence>
<comment type="caution">
    <text evidence="6">Lacks conserved residue(s) required for the propagation of feature annotation.</text>
</comment>
<protein>
    <recommendedName>
        <fullName evidence="7">Sushi domain-containing protein</fullName>
    </recommendedName>
</protein>
<keyword evidence="5" id="KW-0325">Glycoprotein</keyword>
<evidence type="ECO:0000256" key="1">
    <source>
        <dbReference type="ARBA" id="ARBA00022659"/>
    </source>
</evidence>
<dbReference type="PANTHER" id="PTHR45656:SF4">
    <property type="entry name" value="PROTEIN CBR-CLEC-78"/>
    <property type="match status" value="1"/>
</dbReference>
<evidence type="ECO:0000256" key="6">
    <source>
        <dbReference type="PROSITE-ProRule" id="PRU00302"/>
    </source>
</evidence>
<feature type="disulfide bond" evidence="6">
    <location>
        <begin position="97"/>
        <end position="140"/>
    </location>
</feature>
<keyword evidence="3" id="KW-0677">Repeat</keyword>
<organism evidence="8 9">
    <name type="scientific">Chrysemys picta bellii</name>
    <name type="common">Western painted turtle</name>
    <name type="synonym">Emys bellii</name>
    <dbReference type="NCBI Taxonomy" id="8478"/>
    <lineage>
        <taxon>Eukaryota</taxon>
        <taxon>Metazoa</taxon>
        <taxon>Chordata</taxon>
        <taxon>Craniata</taxon>
        <taxon>Vertebrata</taxon>
        <taxon>Euteleostomi</taxon>
        <taxon>Archelosauria</taxon>
        <taxon>Testudinata</taxon>
        <taxon>Testudines</taxon>
        <taxon>Cryptodira</taxon>
        <taxon>Durocryptodira</taxon>
        <taxon>Testudinoidea</taxon>
        <taxon>Emydidae</taxon>
        <taxon>Chrysemys</taxon>
    </lineage>
</organism>
<feature type="domain" description="Sushi" evidence="7">
    <location>
        <begin position="4"/>
        <end position="66"/>
    </location>
</feature>
<evidence type="ECO:0000313" key="9">
    <source>
        <dbReference type="Proteomes" id="UP000694380"/>
    </source>
</evidence>
<reference evidence="8" key="2">
    <citation type="submission" date="2025-09" db="UniProtKB">
        <authorList>
            <consortium name="Ensembl"/>
        </authorList>
    </citation>
    <scope>IDENTIFICATION</scope>
</reference>
<accession>A0A8C3IEI0</accession>
<evidence type="ECO:0000313" key="8">
    <source>
        <dbReference type="Ensembl" id="ENSCPBP00000032348.1"/>
    </source>
</evidence>
<keyword evidence="1 6" id="KW-0768">Sushi</keyword>
<dbReference type="OMA" id="GQKEINC"/>
<dbReference type="CDD" id="cd00033">
    <property type="entry name" value="CCP"/>
    <property type="match status" value="5"/>
</dbReference>
<evidence type="ECO:0000256" key="5">
    <source>
        <dbReference type="ARBA" id="ARBA00023180"/>
    </source>
</evidence>
<keyword evidence="2" id="KW-0732">Signal</keyword>
<dbReference type="InterPro" id="IPR000436">
    <property type="entry name" value="Sushi_SCR_CCP_dom"/>
</dbReference>
<dbReference type="FunFam" id="2.10.70.10:FF:000014">
    <property type="entry name" value="Membrane cofactor protein"/>
    <property type="match status" value="2"/>
</dbReference>
<dbReference type="Proteomes" id="UP000694380">
    <property type="component" value="Unplaced"/>
</dbReference>
<keyword evidence="9" id="KW-1185">Reference proteome</keyword>
<dbReference type="FunFam" id="2.10.70.10:FF:000008">
    <property type="entry name" value="Complement receptor type 1"/>
    <property type="match status" value="1"/>
</dbReference>
<dbReference type="GeneTree" id="ENSGT00940000164219"/>
<dbReference type="AlphaFoldDB" id="A0A8C3IEI0"/>
<keyword evidence="4 6" id="KW-1015">Disulfide bond</keyword>
<evidence type="ECO:0000259" key="7">
    <source>
        <dbReference type="PROSITE" id="PS50923"/>
    </source>
</evidence>
<dbReference type="SUPFAM" id="SSF57535">
    <property type="entry name" value="Complement control module/SCR domain"/>
    <property type="match status" value="6"/>
</dbReference>
<reference evidence="8" key="1">
    <citation type="submission" date="2025-08" db="UniProtKB">
        <authorList>
            <consortium name="Ensembl"/>
        </authorList>
    </citation>
    <scope>IDENTIFICATION</scope>
</reference>
<evidence type="ECO:0000256" key="4">
    <source>
        <dbReference type="ARBA" id="ARBA00023157"/>
    </source>
</evidence>
<feature type="domain" description="Sushi" evidence="7">
    <location>
        <begin position="224"/>
        <end position="284"/>
    </location>
</feature>
<dbReference type="InterPro" id="IPR051277">
    <property type="entry name" value="SEZ6_CSMD_C4BPB_Regulators"/>
</dbReference>
<dbReference type="Gene3D" id="2.10.70.10">
    <property type="entry name" value="Complement Module, domain 1"/>
    <property type="match status" value="6"/>
</dbReference>
<dbReference type="Pfam" id="PF00084">
    <property type="entry name" value="Sushi"/>
    <property type="match status" value="5"/>
</dbReference>
<dbReference type="Ensembl" id="ENSCPBT00000038045.1">
    <property type="protein sequence ID" value="ENSCPBP00000032348.1"/>
    <property type="gene ID" value="ENSCPBG00000022679.1"/>
</dbReference>
<proteinExistence type="predicted"/>
<evidence type="ECO:0000256" key="2">
    <source>
        <dbReference type="ARBA" id="ARBA00022729"/>
    </source>
</evidence>
<feature type="domain" description="Sushi" evidence="7">
    <location>
        <begin position="285"/>
        <end position="344"/>
    </location>
</feature>
<sequence length="431" mass="46960">APRRNCDSPPRLSFAQQPEAVNNSYAVGTKLKYSCRPGYMLGSGKSPYVTCLANSTWSVDPEFCVGRPCKQLELENGRVHFMDLRFGATANFSSIPCLPPPGITHGSHTGQTVQEFSFGSAVTYKCDQGFSLIGEASIHCTTKDNVNGQWSGPAPECKVVKCPEPEVKNGKKQSGYGLHYSYGNTVIFECDSGYTLKGSSSVKCEANNSWFPSLPTCLRNLVLVICESSPRLSFAELPGVVNDSYPAGTQLKYSCRPGYILGSGKSPFVTCLAKSTWSVDPEFLVKCPEPEVKNGKKQSGYGLHYSYGNTVIFECDSGYTLKGSSSVKCEANNSWFPSLPTCLRKYKQLSIPCLPPPDITHGSHTGQSEQQFLYGSAVTYTYIVNGEWSGPAPECKEAWFGGLLNLLLNIKLPNQECDCKLNFVNGCKNSP</sequence>
<feature type="disulfide bond" evidence="6">
    <location>
        <begin position="315"/>
        <end position="342"/>
    </location>
</feature>
<dbReference type="PANTHER" id="PTHR45656">
    <property type="entry name" value="PROTEIN CBR-CLEC-78"/>
    <property type="match status" value="1"/>
</dbReference>
<feature type="domain" description="Sushi" evidence="7">
    <location>
        <begin position="160"/>
        <end position="219"/>
    </location>
</feature>
<feature type="domain" description="Sushi" evidence="7">
    <location>
        <begin position="95"/>
        <end position="159"/>
    </location>
</feature>
<name>A0A8C3IEI0_CHRPI</name>
<dbReference type="InterPro" id="IPR035976">
    <property type="entry name" value="Sushi/SCR/CCP_sf"/>
</dbReference>
<feature type="disulfide bond" evidence="6">
    <location>
        <begin position="190"/>
        <end position="217"/>
    </location>
</feature>
<dbReference type="SMART" id="SM00032">
    <property type="entry name" value="CCP"/>
    <property type="match status" value="6"/>
</dbReference>